<reference evidence="4" key="1">
    <citation type="submission" date="2021-01" db="EMBL/GenBank/DDBJ databases">
        <authorList>
            <consortium name="Aspergillus chevalieri M1 genome sequencing consortium"/>
            <person name="Kazuki M."/>
            <person name="Futagami T."/>
        </authorList>
    </citation>
    <scope>NUCLEOTIDE SEQUENCE</scope>
    <source>
        <strain evidence="4">M1</strain>
    </source>
</reference>
<dbReference type="Proteomes" id="UP000637239">
    <property type="component" value="Chromosome 6"/>
</dbReference>
<dbReference type="Proteomes" id="UP000637239">
    <property type="component" value="Chromosome 8"/>
</dbReference>
<keyword evidence="1" id="KW-0175">Coiled coil</keyword>
<dbReference type="GeneID" id="66984677"/>
<dbReference type="KEGG" id="ache:ACHE_60205S"/>
<feature type="compositionally biased region" description="Polar residues" evidence="2">
    <location>
        <begin position="158"/>
        <end position="170"/>
    </location>
</feature>
<evidence type="ECO:0000256" key="1">
    <source>
        <dbReference type="SAM" id="Coils"/>
    </source>
</evidence>
<protein>
    <submittedName>
        <fullName evidence="4">Uncharacterized protein</fullName>
    </submittedName>
</protein>
<dbReference type="AlphaFoldDB" id="A0A7R7VYL7"/>
<keyword evidence="5" id="KW-1185">Reference proteome</keyword>
<feature type="region of interest" description="Disordered" evidence="2">
    <location>
        <begin position="151"/>
        <end position="170"/>
    </location>
</feature>
<dbReference type="EMBL" id="AP024423">
    <property type="protein sequence ID" value="BCR92649.1"/>
    <property type="molecule type" value="Genomic_DNA"/>
</dbReference>
<evidence type="ECO:0000313" key="3">
    <source>
        <dbReference type="EMBL" id="BCR90319.1"/>
    </source>
</evidence>
<evidence type="ECO:0000313" key="4">
    <source>
        <dbReference type="EMBL" id="BCR92649.1"/>
    </source>
</evidence>
<gene>
    <name evidence="3" type="ORF">ACHE_60205S</name>
    <name evidence="4" type="ORF">ACHE_80549A</name>
</gene>
<evidence type="ECO:0000256" key="2">
    <source>
        <dbReference type="SAM" id="MobiDB-lite"/>
    </source>
</evidence>
<accession>A0A7R7VYL7</accession>
<evidence type="ECO:0000313" key="5">
    <source>
        <dbReference type="Proteomes" id="UP000637239"/>
    </source>
</evidence>
<sequence length="170" mass="19529">MGEECVMDRSRRYSKCASCTRLRRPCRREFHTGSEWELLKQAEAKVASDLSNADDELEQLQSHLEEVQQKLKSTLARHARLRKQQKFLKERGFKMSEHDAELLRIMDEKSSEQLDPPVVEVQQLAATSSNPDFNQMLEEIAQMPSSFWENVELPSGEIASTSDDNPSSSR</sequence>
<proteinExistence type="predicted"/>
<reference evidence="4" key="2">
    <citation type="submission" date="2021-02" db="EMBL/GenBank/DDBJ databases">
        <title>Aspergillus chevalieri M1 genome sequence.</title>
        <authorList>
            <person name="Kadooka C."/>
            <person name="Mori K."/>
            <person name="Futagami T."/>
        </authorList>
    </citation>
    <scope>NUCLEOTIDE SEQUENCE</scope>
    <source>
        <strain evidence="4">M1</strain>
    </source>
</reference>
<dbReference type="RefSeq" id="XP_043138841.1">
    <property type="nucleotide sequence ID" value="XM_043281354.1"/>
</dbReference>
<feature type="coiled-coil region" evidence="1">
    <location>
        <begin position="50"/>
        <end position="84"/>
    </location>
</feature>
<name>A0A7R7VYL7_ASPCH</name>
<organism evidence="4 5">
    <name type="scientific">Aspergillus chevalieri</name>
    <name type="common">Eurotium chevalieri</name>
    <dbReference type="NCBI Taxonomy" id="182096"/>
    <lineage>
        <taxon>Eukaryota</taxon>
        <taxon>Fungi</taxon>
        <taxon>Dikarya</taxon>
        <taxon>Ascomycota</taxon>
        <taxon>Pezizomycotina</taxon>
        <taxon>Eurotiomycetes</taxon>
        <taxon>Eurotiomycetidae</taxon>
        <taxon>Eurotiales</taxon>
        <taxon>Aspergillaceae</taxon>
        <taxon>Aspergillus</taxon>
        <taxon>Aspergillus subgen. Aspergillus</taxon>
    </lineage>
</organism>
<dbReference type="EMBL" id="AP024421">
    <property type="protein sequence ID" value="BCR90319.1"/>
    <property type="molecule type" value="Genomic_DNA"/>
</dbReference>